<accession>A0A7T4R3X4</accession>
<dbReference type="Gene3D" id="3.20.20.140">
    <property type="entry name" value="Metal-dependent hydrolases"/>
    <property type="match status" value="1"/>
</dbReference>
<name>A0A7T4R3X4_9GAMM</name>
<evidence type="ECO:0000313" key="2">
    <source>
        <dbReference type="Proteomes" id="UP000596063"/>
    </source>
</evidence>
<protein>
    <submittedName>
        <fullName evidence="1">DUF3604 domain-containing protein</fullName>
    </submittedName>
</protein>
<proteinExistence type="predicted"/>
<reference evidence="1 2" key="1">
    <citation type="submission" date="2020-12" db="EMBL/GenBank/DDBJ databases">
        <authorList>
            <person name="Shan Y."/>
        </authorList>
    </citation>
    <scope>NUCLEOTIDE SEQUENCE [LARGE SCALE GENOMIC DNA]</scope>
    <source>
        <strain evidence="2">csc3.9</strain>
    </source>
</reference>
<dbReference type="EMBL" id="CP066167">
    <property type="protein sequence ID" value="QQD20021.1"/>
    <property type="molecule type" value="Genomic_DNA"/>
</dbReference>
<dbReference type="SUPFAM" id="SSF89550">
    <property type="entry name" value="PHP domain-like"/>
    <property type="match status" value="1"/>
</dbReference>
<dbReference type="Pfam" id="PF12228">
    <property type="entry name" value="DUF3604"/>
    <property type="match status" value="1"/>
</dbReference>
<dbReference type="KEGG" id="snan:I6N98_01485"/>
<keyword evidence="2" id="KW-1185">Reference proteome</keyword>
<dbReference type="InterPro" id="IPR016195">
    <property type="entry name" value="Pol/histidinol_Pase-like"/>
</dbReference>
<dbReference type="InterPro" id="IPR022028">
    <property type="entry name" value="DUF3604"/>
</dbReference>
<dbReference type="AlphaFoldDB" id="A0A7T4R3X4"/>
<organism evidence="1 2">
    <name type="scientific">Spongiibacter nanhainus</name>
    <dbReference type="NCBI Taxonomy" id="2794344"/>
    <lineage>
        <taxon>Bacteria</taxon>
        <taxon>Pseudomonadati</taxon>
        <taxon>Pseudomonadota</taxon>
        <taxon>Gammaproteobacteria</taxon>
        <taxon>Cellvibrionales</taxon>
        <taxon>Spongiibacteraceae</taxon>
        <taxon>Spongiibacter</taxon>
    </lineage>
</organism>
<gene>
    <name evidence="1" type="ORF">I6N98_01485</name>
</gene>
<evidence type="ECO:0000313" key="1">
    <source>
        <dbReference type="EMBL" id="QQD20021.1"/>
    </source>
</evidence>
<dbReference type="Proteomes" id="UP000596063">
    <property type="component" value="Chromosome"/>
</dbReference>
<sequence>MVLLICWLVGCKPVDDPSLFPEYHSSNARPEADMPIVPSNPERNLLWGDLHIHTSLSTDAFVMGVRAMPDDAYHFAKGGEIAHAAKYGIRISEPLDFAAVTDHSEYLGVVRAQDPDLPLSRRSLRDRLLNDGPLLFTYAWLRTMLGFDPKVGQVPGGEEMMADAWREIIASAERNYDPGRFTTFIGYEWSSMPDKNNLHRNVIYRGSEVPDQPFSSTMSQDPEDLWTALENQRARGMANLAIPHNGNVSNGLMYGDKTFSSEDMNSDYAERRMRNEPISEIFQIKGTSETHPELSPDDEFADFEIFDTLMSGKIRQAKAKGGYSRDALRLGIEMDHREGFNPYRFGVIGSSDSHNASTPVEEDNFTGKLPLLDGSAGIRLGKSVVLPLQYQLSRRWGAAGLAAVWATSNTREAIFDAMRRKETYATSGPRISVRFFGGWNYPADLVQHEQRIPLAEENGVPMGGDLPPLQGDAPSFAVWASKDPRSGNLDRIQIIKGWVDDEGRSQERIYNVALSDGRIADETTGQVPPVGNTVDVENATYTNDIGDGQLWAVWQDPDFEPEQSAFYYARVLEIPTPRWSTYDAVKLGEEPIEPTSIQERAVTSAIWYRPPSTTITQAPML</sequence>